<organism evidence="2 3">
    <name type="scientific">Mucuna pruriens</name>
    <name type="common">Velvet bean</name>
    <name type="synonym">Dolichos pruriens</name>
    <dbReference type="NCBI Taxonomy" id="157652"/>
    <lineage>
        <taxon>Eukaryota</taxon>
        <taxon>Viridiplantae</taxon>
        <taxon>Streptophyta</taxon>
        <taxon>Embryophyta</taxon>
        <taxon>Tracheophyta</taxon>
        <taxon>Spermatophyta</taxon>
        <taxon>Magnoliopsida</taxon>
        <taxon>eudicotyledons</taxon>
        <taxon>Gunneridae</taxon>
        <taxon>Pentapetalae</taxon>
        <taxon>rosids</taxon>
        <taxon>fabids</taxon>
        <taxon>Fabales</taxon>
        <taxon>Fabaceae</taxon>
        <taxon>Papilionoideae</taxon>
        <taxon>50 kb inversion clade</taxon>
        <taxon>NPAAA clade</taxon>
        <taxon>indigoferoid/millettioid clade</taxon>
        <taxon>Phaseoleae</taxon>
        <taxon>Mucuna</taxon>
    </lineage>
</organism>
<evidence type="ECO:0000256" key="1">
    <source>
        <dbReference type="SAM" id="MobiDB-lite"/>
    </source>
</evidence>
<dbReference type="OrthoDB" id="778454at2759"/>
<reference evidence="2" key="1">
    <citation type="submission" date="2018-05" db="EMBL/GenBank/DDBJ databases">
        <title>Draft genome of Mucuna pruriens seed.</title>
        <authorList>
            <person name="Nnadi N.E."/>
            <person name="Vos R."/>
            <person name="Hasami M.H."/>
            <person name="Devisetty U.K."/>
            <person name="Aguiy J.C."/>
        </authorList>
    </citation>
    <scope>NUCLEOTIDE SEQUENCE [LARGE SCALE GENOMIC DNA]</scope>
    <source>
        <strain evidence="2">JCA_2017</strain>
    </source>
</reference>
<name>A0A371GYH4_MUCPR</name>
<accession>A0A371GYH4</accession>
<dbReference type="AlphaFoldDB" id="A0A371GYH4"/>
<dbReference type="Proteomes" id="UP000257109">
    <property type="component" value="Unassembled WGS sequence"/>
</dbReference>
<evidence type="ECO:0000313" key="2">
    <source>
        <dbReference type="EMBL" id="RDX95561.1"/>
    </source>
</evidence>
<comment type="caution">
    <text evidence="2">The sequence shown here is derived from an EMBL/GenBank/DDBJ whole genome shotgun (WGS) entry which is preliminary data.</text>
</comment>
<gene>
    <name evidence="2" type="ORF">CR513_21905</name>
</gene>
<keyword evidence="3" id="KW-1185">Reference proteome</keyword>
<proteinExistence type="predicted"/>
<feature type="non-terminal residue" evidence="2">
    <location>
        <position position="1"/>
    </location>
</feature>
<sequence length="206" mass="23766">MTTRMKIDAHARTLSMEFGDNLEQFNIFEVMKHPTKDHSLCSIDIIDELVEEYMQLGITKAEFDSNNQMKVKSDSNNQLEAKSDSSNQSCKETKADSDFKQLIPHLNKVGQPNPRSISKLSPPYSPPTELKPLSNHLKYAYLDDHQHFPVIIANNLQWEQEEKLLKVLRKHQKEVGWMLSHLLETNPSICMHKILLEEGAQSIRQQ</sequence>
<dbReference type="EMBL" id="QJKJ01004099">
    <property type="protein sequence ID" value="RDX95561.1"/>
    <property type="molecule type" value="Genomic_DNA"/>
</dbReference>
<feature type="region of interest" description="Disordered" evidence="1">
    <location>
        <begin position="72"/>
        <end position="94"/>
    </location>
</feature>
<feature type="compositionally biased region" description="Polar residues" evidence="1">
    <location>
        <begin position="72"/>
        <end position="90"/>
    </location>
</feature>
<protein>
    <submittedName>
        <fullName evidence="2">Uncharacterized protein</fullName>
    </submittedName>
</protein>
<evidence type="ECO:0000313" key="3">
    <source>
        <dbReference type="Proteomes" id="UP000257109"/>
    </source>
</evidence>